<dbReference type="SUPFAM" id="SSF69618">
    <property type="entry name" value="HemD-like"/>
    <property type="match status" value="1"/>
</dbReference>
<dbReference type="EC" id="4.2.1.75" evidence="3 9"/>
<dbReference type="Proteomes" id="UP000885750">
    <property type="component" value="Unassembled WGS sequence"/>
</dbReference>
<protein>
    <recommendedName>
        <fullName evidence="7 9">Uroporphyrinogen-III synthase</fullName>
        <ecNumber evidence="3 9">4.2.1.75</ecNumber>
    </recommendedName>
</protein>
<evidence type="ECO:0000256" key="8">
    <source>
        <dbReference type="ARBA" id="ARBA00048617"/>
    </source>
</evidence>
<dbReference type="AlphaFoldDB" id="A0A7V2T155"/>
<evidence type="ECO:0000256" key="7">
    <source>
        <dbReference type="ARBA" id="ARBA00040167"/>
    </source>
</evidence>
<sequence length="254" mass="29121">MPNQLKNRWIAITRPAHQASKLIKKLESNSAKVIPFPLLEIVEPKSPHLLHQQLSTLERFNTALFISPNAVERALKYVSKAQLKPLKIAAVGKKTALSLHSKGLSVDYFPDKRFNSEALLALDAMQQVQDQRIIIFRGEGGRDLLRDTLQQRGASVTYSNVYARRCPVDNIRLLKQHYYQQKLDIIVITSGESLQHLLRLTNNETWITDVPLLVGSQRIKQKFQRQFTGKLWVAPDPSDETIYHILQTRMDSYL</sequence>
<comment type="catalytic activity">
    <reaction evidence="8 9">
        <text>hydroxymethylbilane = uroporphyrinogen III + H2O</text>
        <dbReference type="Rhea" id="RHEA:18965"/>
        <dbReference type="ChEBI" id="CHEBI:15377"/>
        <dbReference type="ChEBI" id="CHEBI:57308"/>
        <dbReference type="ChEBI" id="CHEBI:57845"/>
        <dbReference type="EC" id="4.2.1.75"/>
    </reaction>
</comment>
<reference evidence="11" key="1">
    <citation type="journal article" date="2020" name="mSystems">
        <title>Genome- and Community-Level Interaction Insights into Carbon Utilization and Element Cycling Functions of Hydrothermarchaeota in Hydrothermal Sediment.</title>
        <authorList>
            <person name="Zhou Z."/>
            <person name="Liu Y."/>
            <person name="Xu W."/>
            <person name="Pan J."/>
            <person name="Luo Z.H."/>
            <person name="Li M."/>
        </authorList>
    </citation>
    <scope>NUCLEOTIDE SEQUENCE [LARGE SCALE GENOMIC DNA]</scope>
    <source>
        <strain evidence="11">HyVt-493</strain>
    </source>
</reference>
<dbReference type="PANTHER" id="PTHR38042:SF1">
    <property type="entry name" value="UROPORPHYRINOGEN-III SYNTHASE, CHLOROPLASTIC"/>
    <property type="match status" value="1"/>
</dbReference>
<evidence type="ECO:0000256" key="4">
    <source>
        <dbReference type="ARBA" id="ARBA00023239"/>
    </source>
</evidence>
<evidence type="ECO:0000313" key="11">
    <source>
        <dbReference type="EMBL" id="HFC92717.1"/>
    </source>
</evidence>
<gene>
    <name evidence="11" type="ORF">ENJ51_07880</name>
</gene>
<dbReference type="EMBL" id="DRMS01000294">
    <property type="protein sequence ID" value="HFC92717.1"/>
    <property type="molecule type" value="Genomic_DNA"/>
</dbReference>
<name>A0A7V2T155_LEUMU</name>
<dbReference type="GO" id="GO:0004852">
    <property type="term" value="F:uroporphyrinogen-III synthase activity"/>
    <property type="evidence" value="ECO:0007669"/>
    <property type="project" value="UniProtKB-UniRule"/>
</dbReference>
<comment type="function">
    <text evidence="6 9">Catalyzes cyclization of the linear tetrapyrrole, hydroxymethylbilane, to the macrocyclic uroporphyrinogen III.</text>
</comment>
<comment type="caution">
    <text evidence="11">The sequence shown here is derived from an EMBL/GenBank/DDBJ whole genome shotgun (WGS) entry which is preliminary data.</text>
</comment>
<dbReference type="InterPro" id="IPR039793">
    <property type="entry name" value="UROS/Hem4"/>
</dbReference>
<evidence type="ECO:0000256" key="5">
    <source>
        <dbReference type="ARBA" id="ARBA00023244"/>
    </source>
</evidence>
<evidence type="ECO:0000256" key="2">
    <source>
        <dbReference type="ARBA" id="ARBA00008133"/>
    </source>
</evidence>
<accession>A0A7V2T155</accession>
<dbReference type="InterPro" id="IPR036108">
    <property type="entry name" value="4pyrrol_syn_uPrphyn_synt_sf"/>
</dbReference>
<dbReference type="CDD" id="cd06578">
    <property type="entry name" value="HemD"/>
    <property type="match status" value="1"/>
</dbReference>
<dbReference type="GO" id="GO:0006782">
    <property type="term" value="P:protoporphyrinogen IX biosynthetic process"/>
    <property type="evidence" value="ECO:0007669"/>
    <property type="project" value="UniProtKB-UniRule"/>
</dbReference>
<organism evidence="11">
    <name type="scientific">Leucothrix mucor</name>
    <dbReference type="NCBI Taxonomy" id="45248"/>
    <lineage>
        <taxon>Bacteria</taxon>
        <taxon>Pseudomonadati</taxon>
        <taxon>Pseudomonadota</taxon>
        <taxon>Gammaproteobacteria</taxon>
        <taxon>Thiotrichales</taxon>
        <taxon>Thiotrichaceae</taxon>
        <taxon>Leucothrix</taxon>
    </lineage>
</organism>
<proteinExistence type="inferred from homology"/>
<evidence type="ECO:0000256" key="3">
    <source>
        <dbReference type="ARBA" id="ARBA00013109"/>
    </source>
</evidence>
<dbReference type="UniPathway" id="UPA00251">
    <property type="reaction ID" value="UER00320"/>
</dbReference>
<evidence type="ECO:0000256" key="9">
    <source>
        <dbReference type="RuleBase" id="RU366031"/>
    </source>
</evidence>
<comment type="pathway">
    <text evidence="1 9">Porphyrin-containing compound metabolism; protoporphyrin-IX biosynthesis; coproporphyrinogen-III from 5-aminolevulinate: step 3/4.</text>
</comment>
<dbReference type="Gene3D" id="3.40.50.10090">
    <property type="match status" value="2"/>
</dbReference>
<comment type="similarity">
    <text evidence="2 9">Belongs to the uroporphyrinogen-III synthase family.</text>
</comment>
<feature type="domain" description="Tetrapyrrole biosynthesis uroporphyrinogen III synthase" evidence="10">
    <location>
        <begin position="21"/>
        <end position="240"/>
    </location>
</feature>
<dbReference type="PANTHER" id="PTHR38042">
    <property type="entry name" value="UROPORPHYRINOGEN-III SYNTHASE, CHLOROPLASTIC"/>
    <property type="match status" value="1"/>
</dbReference>
<dbReference type="Pfam" id="PF02602">
    <property type="entry name" value="HEM4"/>
    <property type="match status" value="1"/>
</dbReference>
<evidence type="ECO:0000259" key="10">
    <source>
        <dbReference type="Pfam" id="PF02602"/>
    </source>
</evidence>
<keyword evidence="5 9" id="KW-0627">Porphyrin biosynthesis</keyword>
<dbReference type="GO" id="GO:0006780">
    <property type="term" value="P:uroporphyrinogen III biosynthetic process"/>
    <property type="evidence" value="ECO:0007669"/>
    <property type="project" value="UniProtKB-UniRule"/>
</dbReference>
<keyword evidence="4 9" id="KW-0456">Lyase</keyword>
<evidence type="ECO:0000256" key="6">
    <source>
        <dbReference type="ARBA" id="ARBA00037589"/>
    </source>
</evidence>
<dbReference type="InterPro" id="IPR003754">
    <property type="entry name" value="4pyrrol_synth_uPrphyn_synth"/>
</dbReference>
<evidence type="ECO:0000256" key="1">
    <source>
        <dbReference type="ARBA" id="ARBA00004772"/>
    </source>
</evidence>